<name>A0A351JTT1_UNCKA</name>
<comment type="caution">
    <text evidence="1">The sequence shown here is derived from an EMBL/GenBank/DDBJ whole genome shotgun (WGS) entry which is preliminary data.</text>
</comment>
<organism evidence="1 2">
    <name type="scientific">candidate division WWE3 bacterium</name>
    <dbReference type="NCBI Taxonomy" id="2053526"/>
    <lineage>
        <taxon>Bacteria</taxon>
        <taxon>Katanobacteria</taxon>
    </lineage>
</organism>
<reference evidence="1 2" key="1">
    <citation type="journal article" date="2018" name="Nat. Biotechnol.">
        <title>A standardized bacterial taxonomy based on genome phylogeny substantially revises the tree of life.</title>
        <authorList>
            <person name="Parks D.H."/>
            <person name="Chuvochina M."/>
            <person name="Waite D.W."/>
            <person name="Rinke C."/>
            <person name="Skarshewski A."/>
            <person name="Chaumeil P.A."/>
            <person name="Hugenholtz P."/>
        </authorList>
    </citation>
    <scope>NUCLEOTIDE SEQUENCE [LARGE SCALE GENOMIC DNA]</scope>
    <source>
        <strain evidence="1">UBA10185</strain>
    </source>
</reference>
<sequence length="80" mass="9207">MNKPNGRAIELMEQGWEKEREPHRSIWKVSILLTKGLIYYNLHNSTKARKCGKEALAIATTNKLQLRVTQAKAFIKVLND</sequence>
<evidence type="ECO:0000313" key="2">
    <source>
        <dbReference type="Proteomes" id="UP000264072"/>
    </source>
</evidence>
<protein>
    <recommendedName>
        <fullName evidence="3">Tetratricopeptide repeat protein</fullName>
    </recommendedName>
</protein>
<dbReference type="Proteomes" id="UP000264072">
    <property type="component" value="Unassembled WGS sequence"/>
</dbReference>
<dbReference type="AlphaFoldDB" id="A0A351JTT1"/>
<accession>A0A351JTT1</accession>
<evidence type="ECO:0008006" key="3">
    <source>
        <dbReference type="Google" id="ProtNLM"/>
    </source>
</evidence>
<dbReference type="EMBL" id="DNHX01000029">
    <property type="protein sequence ID" value="HAZ29701.1"/>
    <property type="molecule type" value="Genomic_DNA"/>
</dbReference>
<gene>
    <name evidence="1" type="ORF">DCY43_03075</name>
</gene>
<proteinExistence type="predicted"/>
<evidence type="ECO:0000313" key="1">
    <source>
        <dbReference type="EMBL" id="HAZ29701.1"/>
    </source>
</evidence>